<organism evidence="1">
    <name type="scientific">marine metagenome</name>
    <dbReference type="NCBI Taxonomy" id="408172"/>
    <lineage>
        <taxon>unclassified sequences</taxon>
        <taxon>metagenomes</taxon>
        <taxon>ecological metagenomes</taxon>
    </lineage>
</organism>
<sequence>MLGQIDSFREIFTNLGIEITTP</sequence>
<gene>
    <name evidence="1" type="ORF">METZ01_LOCUS516510</name>
</gene>
<reference evidence="1" key="1">
    <citation type="submission" date="2018-05" db="EMBL/GenBank/DDBJ databases">
        <authorList>
            <person name="Lanie J.A."/>
            <person name="Ng W.-L."/>
            <person name="Kazmierczak K.M."/>
            <person name="Andrzejewski T.M."/>
            <person name="Davidsen T.M."/>
            <person name="Wayne K.J."/>
            <person name="Tettelin H."/>
            <person name="Glass J.I."/>
            <person name="Rusch D."/>
            <person name="Podicherti R."/>
            <person name="Tsui H.-C.T."/>
            <person name="Winkler M.E."/>
        </authorList>
    </citation>
    <scope>NUCLEOTIDE SEQUENCE</scope>
</reference>
<protein>
    <submittedName>
        <fullName evidence="1">Uncharacterized protein</fullName>
    </submittedName>
</protein>
<proteinExistence type="predicted"/>
<dbReference type="AlphaFoldDB" id="A0A383F3H1"/>
<feature type="non-terminal residue" evidence="1">
    <location>
        <position position="22"/>
    </location>
</feature>
<accession>A0A383F3H1</accession>
<evidence type="ECO:0000313" key="1">
    <source>
        <dbReference type="EMBL" id="SVE63656.1"/>
    </source>
</evidence>
<name>A0A383F3H1_9ZZZZ</name>
<dbReference type="EMBL" id="UINC01231215">
    <property type="protein sequence ID" value="SVE63656.1"/>
    <property type="molecule type" value="Genomic_DNA"/>
</dbReference>